<dbReference type="Proteomes" id="UP000887575">
    <property type="component" value="Unassembled WGS sequence"/>
</dbReference>
<dbReference type="AlphaFoldDB" id="A0AAF3FE43"/>
<name>A0AAF3FE43_9BILA</name>
<organism evidence="3 4">
    <name type="scientific">Mesorhabditis belari</name>
    <dbReference type="NCBI Taxonomy" id="2138241"/>
    <lineage>
        <taxon>Eukaryota</taxon>
        <taxon>Metazoa</taxon>
        <taxon>Ecdysozoa</taxon>
        <taxon>Nematoda</taxon>
        <taxon>Chromadorea</taxon>
        <taxon>Rhabditida</taxon>
        <taxon>Rhabditina</taxon>
        <taxon>Rhabditomorpha</taxon>
        <taxon>Rhabditoidea</taxon>
        <taxon>Rhabditidae</taxon>
        <taxon>Mesorhabditinae</taxon>
        <taxon>Mesorhabditis</taxon>
    </lineage>
</organism>
<evidence type="ECO:0000259" key="2">
    <source>
        <dbReference type="Pfam" id="PF00431"/>
    </source>
</evidence>
<dbReference type="WBParaSite" id="MBELARI_LOCUS5270">
    <property type="protein sequence ID" value="MBELARI_LOCUS5270"/>
    <property type="gene ID" value="MBELARI_LOCUS5270"/>
</dbReference>
<dbReference type="Gene3D" id="2.60.120.290">
    <property type="entry name" value="Spermadhesin, CUB domain"/>
    <property type="match status" value="1"/>
</dbReference>
<dbReference type="InterPro" id="IPR035914">
    <property type="entry name" value="Sperma_CUB_dom_sf"/>
</dbReference>
<dbReference type="Pfam" id="PF00431">
    <property type="entry name" value="CUB"/>
    <property type="match status" value="1"/>
</dbReference>
<feature type="domain" description="CUB" evidence="2">
    <location>
        <begin position="115"/>
        <end position="175"/>
    </location>
</feature>
<dbReference type="InterPro" id="IPR000859">
    <property type="entry name" value="CUB_dom"/>
</dbReference>
<evidence type="ECO:0000256" key="1">
    <source>
        <dbReference type="ARBA" id="ARBA00023157"/>
    </source>
</evidence>
<proteinExistence type="predicted"/>
<sequence>MLKICPAEQKLVEFSVQTGPNRCICSMEEIILSHDTNISLAGFPYGVCGRTTCESEVSIAATEENSTHYERILLERRHWMLPTSFNISYHRNALENIRLMYVSRACQCGQIEYTLDDSPIWVSSPYYPANYCNNMDCSYLITAADGAKIRIVVIALSVSYNDQVTYEEHGITNKYSGRVVAIFTSQCTRLTNL</sequence>
<keyword evidence="1" id="KW-1015">Disulfide bond</keyword>
<reference evidence="4" key="1">
    <citation type="submission" date="2024-02" db="UniProtKB">
        <authorList>
            <consortium name="WormBaseParasite"/>
        </authorList>
    </citation>
    <scope>IDENTIFICATION</scope>
</reference>
<dbReference type="SUPFAM" id="SSF49854">
    <property type="entry name" value="Spermadhesin, CUB domain"/>
    <property type="match status" value="1"/>
</dbReference>
<evidence type="ECO:0000313" key="4">
    <source>
        <dbReference type="WBParaSite" id="MBELARI_LOCUS5270"/>
    </source>
</evidence>
<accession>A0AAF3FE43</accession>
<keyword evidence="3" id="KW-1185">Reference proteome</keyword>
<evidence type="ECO:0000313" key="3">
    <source>
        <dbReference type="Proteomes" id="UP000887575"/>
    </source>
</evidence>
<protein>
    <recommendedName>
        <fullName evidence="2">CUB domain-containing protein</fullName>
    </recommendedName>
</protein>